<dbReference type="PANTHER" id="PTHR36442:SF1">
    <property type="entry name" value="CYCLIC-DI-AMP PHOSPHODIESTERASE PGPH"/>
    <property type="match status" value="1"/>
</dbReference>
<dbReference type="SMART" id="SM00471">
    <property type="entry name" value="HDc"/>
    <property type="match status" value="1"/>
</dbReference>
<dbReference type="eggNOG" id="COG1480">
    <property type="taxonomic scope" value="Bacteria"/>
</dbReference>
<dbReference type="AlphaFoldDB" id="A9F5D3"/>
<dbReference type="CDD" id="cd00077">
    <property type="entry name" value="HDc"/>
    <property type="match status" value="1"/>
</dbReference>
<evidence type="ECO:0000313" key="5">
    <source>
        <dbReference type="Proteomes" id="UP000002139"/>
    </source>
</evidence>
<dbReference type="KEGG" id="scl:sce7625"/>
<feature type="domain" description="HD/PDEase" evidence="3">
    <location>
        <begin position="342"/>
        <end position="500"/>
    </location>
</feature>
<evidence type="ECO:0000259" key="3">
    <source>
        <dbReference type="SMART" id="SM00471"/>
    </source>
</evidence>
<dbReference type="Gene3D" id="1.10.3210.10">
    <property type="entry name" value="Hypothetical protein af1432"/>
    <property type="match status" value="1"/>
</dbReference>
<feature type="compositionally biased region" description="Low complexity" evidence="1">
    <location>
        <begin position="583"/>
        <end position="605"/>
    </location>
</feature>
<dbReference type="InterPro" id="IPR006674">
    <property type="entry name" value="HD_domain"/>
</dbReference>
<reference evidence="4 5" key="1">
    <citation type="journal article" date="2007" name="Nat. Biotechnol.">
        <title>Complete genome sequence of the myxobacterium Sorangium cellulosum.</title>
        <authorList>
            <person name="Schneiker S."/>
            <person name="Perlova O."/>
            <person name="Kaiser O."/>
            <person name="Gerth K."/>
            <person name="Alici A."/>
            <person name="Altmeyer M.O."/>
            <person name="Bartels D."/>
            <person name="Bekel T."/>
            <person name="Beyer S."/>
            <person name="Bode E."/>
            <person name="Bode H.B."/>
            <person name="Bolten C.J."/>
            <person name="Choudhuri J.V."/>
            <person name="Doss S."/>
            <person name="Elnakady Y.A."/>
            <person name="Frank B."/>
            <person name="Gaigalat L."/>
            <person name="Goesmann A."/>
            <person name="Groeger C."/>
            <person name="Gross F."/>
            <person name="Jelsbak L."/>
            <person name="Jelsbak L."/>
            <person name="Kalinowski J."/>
            <person name="Kegler C."/>
            <person name="Knauber T."/>
            <person name="Konietzny S."/>
            <person name="Kopp M."/>
            <person name="Krause L."/>
            <person name="Krug D."/>
            <person name="Linke B."/>
            <person name="Mahmud T."/>
            <person name="Martinez-Arias R."/>
            <person name="McHardy A.C."/>
            <person name="Merai M."/>
            <person name="Meyer F."/>
            <person name="Mormann S."/>
            <person name="Munoz-Dorado J."/>
            <person name="Perez J."/>
            <person name="Pradella S."/>
            <person name="Rachid S."/>
            <person name="Raddatz G."/>
            <person name="Rosenau F."/>
            <person name="Rueckert C."/>
            <person name="Sasse F."/>
            <person name="Scharfe M."/>
            <person name="Schuster S.C."/>
            <person name="Suen G."/>
            <person name="Treuner-Lange A."/>
            <person name="Velicer G.J."/>
            <person name="Vorholter F.-J."/>
            <person name="Weissman K.J."/>
            <person name="Welch R.D."/>
            <person name="Wenzel S.C."/>
            <person name="Whitworth D.E."/>
            <person name="Wilhelm S."/>
            <person name="Wittmann C."/>
            <person name="Bloecker H."/>
            <person name="Puehler A."/>
            <person name="Mueller R."/>
        </authorList>
    </citation>
    <scope>NUCLEOTIDE SEQUENCE [LARGE SCALE GENOMIC DNA]</scope>
    <source>
        <strain evidence="5">So ce56</strain>
    </source>
</reference>
<dbReference type="STRING" id="448385.sce7625"/>
<dbReference type="PANTHER" id="PTHR36442">
    <property type="entry name" value="CYCLIC-DI-AMP PHOSPHODIESTERASE PGPH"/>
    <property type="match status" value="1"/>
</dbReference>
<keyword evidence="2" id="KW-0812">Transmembrane</keyword>
<organism evidence="4 5">
    <name type="scientific">Sorangium cellulosum (strain So ce56)</name>
    <name type="common">Polyangium cellulosum (strain So ce56)</name>
    <dbReference type="NCBI Taxonomy" id="448385"/>
    <lineage>
        <taxon>Bacteria</taxon>
        <taxon>Pseudomonadati</taxon>
        <taxon>Myxococcota</taxon>
        <taxon>Polyangia</taxon>
        <taxon>Polyangiales</taxon>
        <taxon>Polyangiaceae</taxon>
        <taxon>Sorangium</taxon>
    </lineage>
</organism>
<gene>
    <name evidence="4" type="ordered locus">sce7625</name>
</gene>
<protein>
    <submittedName>
        <fullName evidence="4">HDIG domain protein</fullName>
    </submittedName>
</protein>
<feature type="transmembrane region" description="Helical" evidence="2">
    <location>
        <begin position="162"/>
        <end position="184"/>
    </location>
</feature>
<keyword evidence="5" id="KW-1185">Reference proteome</keyword>
<dbReference type="Pfam" id="PF07698">
    <property type="entry name" value="7TM-7TMR_HD"/>
    <property type="match status" value="1"/>
</dbReference>
<keyword evidence="2" id="KW-1133">Transmembrane helix</keyword>
<dbReference type="HOGENOM" id="CLU_442044_0_0_7"/>
<proteinExistence type="predicted"/>
<feature type="compositionally biased region" description="Pro residues" evidence="1">
    <location>
        <begin position="606"/>
        <end position="633"/>
    </location>
</feature>
<dbReference type="SUPFAM" id="SSF109604">
    <property type="entry name" value="HD-domain/PDEase-like"/>
    <property type="match status" value="1"/>
</dbReference>
<feature type="transmembrane region" description="Helical" evidence="2">
    <location>
        <begin position="29"/>
        <end position="52"/>
    </location>
</feature>
<dbReference type="Pfam" id="PF01966">
    <property type="entry name" value="HD"/>
    <property type="match status" value="1"/>
</dbReference>
<dbReference type="InterPro" id="IPR006675">
    <property type="entry name" value="HDIG_dom"/>
</dbReference>
<accession>A9F5D3</accession>
<evidence type="ECO:0000256" key="2">
    <source>
        <dbReference type="SAM" id="Phobius"/>
    </source>
</evidence>
<dbReference type="Proteomes" id="UP000002139">
    <property type="component" value="Chromosome"/>
</dbReference>
<dbReference type="InterPro" id="IPR052722">
    <property type="entry name" value="PgpH_phosphodiesterase"/>
</dbReference>
<feature type="transmembrane region" description="Helical" evidence="2">
    <location>
        <begin position="251"/>
        <end position="274"/>
    </location>
</feature>
<name>A9F5D3_SORC5</name>
<feature type="compositionally biased region" description="Pro residues" evidence="1">
    <location>
        <begin position="564"/>
        <end position="582"/>
    </location>
</feature>
<feature type="region of interest" description="Disordered" evidence="1">
    <location>
        <begin position="556"/>
        <end position="667"/>
    </location>
</feature>
<dbReference type="NCBIfam" id="TIGR00277">
    <property type="entry name" value="HDIG"/>
    <property type="match status" value="1"/>
</dbReference>
<sequence length="667" mass="72553">MPRQPFLRLHQRTRPSGSMLRTRIRAGPLAGFVLSALFAACFAVLGVGELFIPALTPEMGMPAPVTLRVPYGPRIVRDTHDGSFTLSYEHRRVIVPRGTVLSEHNEDHDAAMAYETVRRMRRPGLGARLASMYAIYLIVCLMLTVYLRRFGQNRVRLLRTQVGMFVLMTGSLIVAKLLLLFTALPEFWMPVAALPLWVAIAFDRRTAFLVEVGVAFIASSLLRFDVVLLSVLLVRGIAATMFFFKRKGSRQLLVAGSLAGIAGAIGFIALTVLFEGSFDLGADLKRWLGSNVLACIGGGLLVGVLGRSLREPAERAMGHVPRDKLLDLTDLEQPLLKKMAAEAPGSWEHARAMANLAEASAAAIGADALLTRVGAYYHDLGKTVQPKYFIENLPPGERSPHEELDPEVSADAIMAHVVMGTKILREGNIPEPVVEFAYTHHGTQVVEYFWHKCVEQGNPKDLTQEHFRYPGMKPQTKETAILMLVDSIEAASRTIWPPEHKKFEEMIQRVMFSKLASGQLDQSGLTIEDLRIMTSRMASTLVNMYHGRIKYPWQRESDRAGHTPAPPTVTPHPTRPGTPTPVPTSSAPGRDGSAAPPPSSSVRGAAPPPPASPRGAVPPPPASPRGAVPPPPASTRGAVAPVVVSEAGGPVKDEGPAESVRTPRKTH</sequence>
<evidence type="ECO:0000256" key="1">
    <source>
        <dbReference type="SAM" id="MobiDB-lite"/>
    </source>
</evidence>
<keyword evidence="2" id="KW-0472">Membrane</keyword>
<feature type="transmembrane region" description="Helical" evidence="2">
    <location>
        <begin position="130"/>
        <end position="150"/>
    </location>
</feature>
<dbReference type="InterPro" id="IPR003607">
    <property type="entry name" value="HD/PDEase_dom"/>
</dbReference>
<dbReference type="InterPro" id="IPR011621">
    <property type="entry name" value="Metal-dep_PHydrolase_7TM_intra"/>
</dbReference>
<feature type="transmembrane region" description="Helical" evidence="2">
    <location>
        <begin position="286"/>
        <end position="305"/>
    </location>
</feature>
<dbReference type="EMBL" id="AM746676">
    <property type="protein sequence ID" value="CAN97794.1"/>
    <property type="molecule type" value="Genomic_DNA"/>
</dbReference>
<feature type="transmembrane region" description="Helical" evidence="2">
    <location>
        <begin position="226"/>
        <end position="244"/>
    </location>
</feature>
<evidence type="ECO:0000313" key="4">
    <source>
        <dbReference type="EMBL" id="CAN97794.1"/>
    </source>
</evidence>